<dbReference type="AlphaFoldDB" id="A0AAV7RRQ6"/>
<evidence type="ECO:0000313" key="2">
    <source>
        <dbReference type="Proteomes" id="UP001066276"/>
    </source>
</evidence>
<accession>A0AAV7RRQ6</accession>
<dbReference type="Proteomes" id="UP001066276">
    <property type="component" value="Chromosome 5"/>
</dbReference>
<keyword evidence="2" id="KW-1185">Reference proteome</keyword>
<dbReference type="SUPFAM" id="SSF53098">
    <property type="entry name" value="Ribonuclease H-like"/>
    <property type="match status" value="1"/>
</dbReference>
<dbReference type="InterPro" id="IPR012337">
    <property type="entry name" value="RNaseH-like_sf"/>
</dbReference>
<protein>
    <recommendedName>
        <fullName evidence="3">Integrase catalytic domain-containing protein</fullName>
    </recommendedName>
</protein>
<reference evidence="1" key="1">
    <citation type="journal article" date="2022" name="bioRxiv">
        <title>Sequencing and chromosome-scale assembly of the giantPleurodeles waltlgenome.</title>
        <authorList>
            <person name="Brown T."/>
            <person name="Elewa A."/>
            <person name="Iarovenko S."/>
            <person name="Subramanian E."/>
            <person name="Araus A.J."/>
            <person name="Petzold A."/>
            <person name="Susuki M."/>
            <person name="Suzuki K.-i.T."/>
            <person name="Hayashi T."/>
            <person name="Toyoda A."/>
            <person name="Oliveira C."/>
            <person name="Osipova E."/>
            <person name="Leigh N.D."/>
            <person name="Simon A."/>
            <person name="Yun M.H."/>
        </authorList>
    </citation>
    <scope>NUCLEOTIDE SEQUENCE</scope>
    <source>
        <strain evidence="1">20211129_DDA</strain>
        <tissue evidence="1">Liver</tissue>
    </source>
</reference>
<proteinExistence type="predicted"/>
<dbReference type="Gene3D" id="3.30.420.10">
    <property type="entry name" value="Ribonuclease H-like superfamily/Ribonuclease H"/>
    <property type="match status" value="1"/>
</dbReference>
<dbReference type="InterPro" id="IPR036397">
    <property type="entry name" value="RNaseH_sf"/>
</dbReference>
<gene>
    <name evidence="1" type="ORF">NDU88_006387</name>
</gene>
<name>A0AAV7RRQ6_PLEWA</name>
<organism evidence="1 2">
    <name type="scientific">Pleurodeles waltl</name>
    <name type="common">Iberian ribbed newt</name>
    <dbReference type="NCBI Taxonomy" id="8319"/>
    <lineage>
        <taxon>Eukaryota</taxon>
        <taxon>Metazoa</taxon>
        <taxon>Chordata</taxon>
        <taxon>Craniata</taxon>
        <taxon>Vertebrata</taxon>
        <taxon>Euteleostomi</taxon>
        <taxon>Amphibia</taxon>
        <taxon>Batrachia</taxon>
        <taxon>Caudata</taxon>
        <taxon>Salamandroidea</taxon>
        <taxon>Salamandridae</taxon>
        <taxon>Pleurodelinae</taxon>
        <taxon>Pleurodeles</taxon>
    </lineage>
</organism>
<dbReference type="EMBL" id="JANPWB010000009">
    <property type="protein sequence ID" value="KAJ1153628.1"/>
    <property type="molecule type" value="Genomic_DNA"/>
</dbReference>
<dbReference type="GO" id="GO:0003676">
    <property type="term" value="F:nucleic acid binding"/>
    <property type="evidence" value="ECO:0007669"/>
    <property type="project" value="InterPro"/>
</dbReference>
<evidence type="ECO:0000313" key="1">
    <source>
        <dbReference type="EMBL" id="KAJ1153628.1"/>
    </source>
</evidence>
<sequence length="127" mass="14043">MTEPPSTRTWPRVSLDVGSFPDGRLTAVMTDLCAGFLVVELLTSTAFENVNPANGDVERFMWTLNRALRIGVSQQESSKICLHAFLRAYRQTPHSTTGCSPGSVDVSFATTELDVLKTHEKRKQTNV</sequence>
<evidence type="ECO:0008006" key="3">
    <source>
        <dbReference type="Google" id="ProtNLM"/>
    </source>
</evidence>
<comment type="caution">
    <text evidence="1">The sequence shown here is derived from an EMBL/GenBank/DDBJ whole genome shotgun (WGS) entry which is preliminary data.</text>
</comment>